<comment type="similarity">
    <text evidence="2 8">Belongs to the glycosyl hydrolase 27 family.</text>
</comment>
<evidence type="ECO:0000256" key="4">
    <source>
        <dbReference type="ARBA" id="ARBA00022729"/>
    </source>
</evidence>
<dbReference type="CDD" id="cd14792">
    <property type="entry name" value="GH27"/>
    <property type="match status" value="1"/>
</dbReference>
<accession>A0AAV5DM37</accession>
<protein>
    <recommendedName>
        <fullName evidence="3 8">Alpha-galactosidase</fullName>
        <ecNumber evidence="3 8">3.2.1.22</ecNumber>
    </recommendedName>
    <alternativeName>
        <fullName evidence="8">Melibiase</fullName>
    </alternativeName>
</protein>
<reference evidence="11" key="2">
    <citation type="submission" date="2021-12" db="EMBL/GenBank/DDBJ databases">
        <title>Resequencing data analysis of finger millet.</title>
        <authorList>
            <person name="Hatakeyama M."/>
            <person name="Aluri S."/>
            <person name="Balachadran M.T."/>
            <person name="Sivarajan S.R."/>
            <person name="Poveda L."/>
            <person name="Shimizu-Inatsugi R."/>
            <person name="Schlapbach R."/>
            <person name="Sreeman S.M."/>
            <person name="Shimizu K.K."/>
        </authorList>
    </citation>
    <scope>NUCLEOTIDE SEQUENCE</scope>
</reference>
<dbReference type="PANTHER" id="PTHR11452:SF72">
    <property type="entry name" value="ALPHA-GALACTOSIDASE"/>
    <property type="match status" value="1"/>
</dbReference>
<dbReference type="Pfam" id="PF16499">
    <property type="entry name" value="Melibiase_2"/>
    <property type="match status" value="2"/>
</dbReference>
<feature type="domain" description="Alpha galactosidase C-terminal" evidence="10">
    <location>
        <begin position="303"/>
        <end position="381"/>
    </location>
</feature>
<dbReference type="Proteomes" id="UP001054889">
    <property type="component" value="Unassembled WGS sequence"/>
</dbReference>
<dbReference type="SUPFAM" id="SSF51011">
    <property type="entry name" value="Glycosyl hydrolase domain"/>
    <property type="match status" value="1"/>
</dbReference>
<dbReference type="InterPro" id="IPR013785">
    <property type="entry name" value="Aldolase_TIM"/>
</dbReference>
<evidence type="ECO:0000256" key="5">
    <source>
        <dbReference type="ARBA" id="ARBA00022801"/>
    </source>
</evidence>
<dbReference type="FunFam" id="2.60.40.1180:FF:000008">
    <property type="entry name" value="Alpha-galactosidase"/>
    <property type="match status" value="1"/>
</dbReference>
<evidence type="ECO:0000313" key="12">
    <source>
        <dbReference type="Proteomes" id="UP001054889"/>
    </source>
</evidence>
<comment type="catalytic activity">
    <reaction evidence="1 8">
        <text>Hydrolysis of terminal, non-reducing alpha-D-galactose residues in alpha-D-galactosides, including galactose oligosaccharides, galactomannans and galactolipids.</text>
        <dbReference type="EC" id="3.2.1.22"/>
    </reaction>
</comment>
<dbReference type="InterPro" id="IPR000111">
    <property type="entry name" value="Glyco_hydro_27/36_CS"/>
</dbReference>
<keyword evidence="6 8" id="KW-1015">Disulfide bond</keyword>
<dbReference type="PROSITE" id="PS00512">
    <property type="entry name" value="ALPHA_GALACTOSIDASE"/>
    <property type="match status" value="1"/>
</dbReference>
<evidence type="ECO:0000256" key="9">
    <source>
        <dbReference type="SAM" id="SignalP"/>
    </source>
</evidence>
<dbReference type="GO" id="GO:0004557">
    <property type="term" value="F:alpha-galactosidase activity"/>
    <property type="evidence" value="ECO:0007669"/>
    <property type="project" value="UniProtKB-EC"/>
</dbReference>
<dbReference type="EC" id="3.2.1.22" evidence="3 8"/>
<feature type="signal peptide" evidence="9">
    <location>
        <begin position="1"/>
        <end position="23"/>
    </location>
</feature>
<evidence type="ECO:0000256" key="8">
    <source>
        <dbReference type="RuleBase" id="RU361168"/>
    </source>
</evidence>
<evidence type="ECO:0000259" key="10">
    <source>
        <dbReference type="Pfam" id="PF17801"/>
    </source>
</evidence>
<comment type="caution">
    <text evidence="11">The sequence shown here is derived from an EMBL/GenBank/DDBJ whole genome shotgun (WGS) entry which is preliminary data.</text>
</comment>
<dbReference type="SUPFAM" id="SSF51445">
    <property type="entry name" value="(Trans)glycosidases"/>
    <property type="match status" value="1"/>
</dbReference>
<proteinExistence type="inferred from homology"/>
<dbReference type="PANTHER" id="PTHR11452">
    <property type="entry name" value="ALPHA-GALACTOSIDASE/ALPHA-N-ACETYLGALACTOSAMINIDASE"/>
    <property type="match status" value="1"/>
</dbReference>
<dbReference type="Gene3D" id="3.20.20.70">
    <property type="entry name" value="Aldolase class I"/>
    <property type="match status" value="2"/>
</dbReference>
<evidence type="ECO:0000256" key="3">
    <source>
        <dbReference type="ARBA" id="ARBA00012755"/>
    </source>
</evidence>
<dbReference type="InterPro" id="IPR002241">
    <property type="entry name" value="Glyco_hydro_27"/>
</dbReference>
<dbReference type="AlphaFoldDB" id="A0AAV5DM37"/>
<feature type="chain" id="PRO_5043607577" description="Alpha-galactosidase" evidence="9">
    <location>
        <begin position="24"/>
        <end position="384"/>
    </location>
</feature>
<evidence type="ECO:0000256" key="1">
    <source>
        <dbReference type="ARBA" id="ARBA00001255"/>
    </source>
</evidence>
<dbReference type="GO" id="GO:0005975">
    <property type="term" value="P:carbohydrate metabolic process"/>
    <property type="evidence" value="ECO:0007669"/>
    <property type="project" value="InterPro"/>
</dbReference>
<organism evidence="11 12">
    <name type="scientific">Eleusine coracana subsp. coracana</name>
    <dbReference type="NCBI Taxonomy" id="191504"/>
    <lineage>
        <taxon>Eukaryota</taxon>
        <taxon>Viridiplantae</taxon>
        <taxon>Streptophyta</taxon>
        <taxon>Embryophyta</taxon>
        <taxon>Tracheophyta</taxon>
        <taxon>Spermatophyta</taxon>
        <taxon>Magnoliopsida</taxon>
        <taxon>Liliopsida</taxon>
        <taxon>Poales</taxon>
        <taxon>Poaceae</taxon>
        <taxon>PACMAD clade</taxon>
        <taxon>Chloridoideae</taxon>
        <taxon>Cynodonteae</taxon>
        <taxon>Eleusininae</taxon>
        <taxon>Eleusine</taxon>
    </lineage>
</organism>
<dbReference type="PROSITE" id="PS51257">
    <property type="entry name" value="PROKAR_LIPOPROTEIN"/>
    <property type="match status" value="1"/>
</dbReference>
<gene>
    <name evidence="11" type="primary">ga29579</name>
    <name evidence="11" type="ORF">PR202_ga29579</name>
</gene>
<keyword evidence="12" id="KW-1185">Reference proteome</keyword>
<name>A0AAV5DM37_ELECO</name>
<dbReference type="PRINTS" id="PR00740">
    <property type="entry name" value="GLHYDRLASE27"/>
</dbReference>
<dbReference type="InterPro" id="IPR017853">
    <property type="entry name" value="GH"/>
</dbReference>
<dbReference type="Gene3D" id="2.60.40.1180">
    <property type="entry name" value="Golgi alpha-mannosidase II"/>
    <property type="match status" value="1"/>
</dbReference>
<dbReference type="EMBL" id="BQKI01000018">
    <property type="protein sequence ID" value="GJN11392.1"/>
    <property type="molecule type" value="Genomic_DNA"/>
</dbReference>
<evidence type="ECO:0000256" key="7">
    <source>
        <dbReference type="ARBA" id="ARBA00023295"/>
    </source>
</evidence>
<reference evidence="11" key="1">
    <citation type="journal article" date="2018" name="DNA Res.">
        <title>Multiple hybrid de novo genome assembly of finger millet, an orphan allotetraploid crop.</title>
        <authorList>
            <person name="Hatakeyama M."/>
            <person name="Aluri S."/>
            <person name="Balachadran M.T."/>
            <person name="Sivarajan S.R."/>
            <person name="Patrignani A."/>
            <person name="Gruter S."/>
            <person name="Poveda L."/>
            <person name="Shimizu-Inatsugi R."/>
            <person name="Baeten J."/>
            <person name="Francoijs K.J."/>
            <person name="Nataraja K.N."/>
            <person name="Reddy Y.A.N."/>
            <person name="Phadnis S."/>
            <person name="Ravikumar R.L."/>
            <person name="Schlapbach R."/>
            <person name="Sreeman S.M."/>
            <person name="Shimizu K.K."/>
        </authorList>
    </citation>
    <scope>NUCLEOTIDE SEQUENCE</scope>
</reference>
<evidence type="ECO:0000313" key="11">
    <source>
        <dbReference type="EMBL" id="GJN11392.1"/>
    </source>
</evidence>
<evidence type="ECO:0000256" key="6">
    <source>
        <dbReference type="ARBA" id="ARBA00023157"/>
    </source>
</evidence>
<keyword evidence="4 9" id="KW-0732">Signal</keyword>
<dbReference type="InterPro" id="IPR013780">
    <property type="entry name" value="Glyco_hydro_b"/>
</dbReference>
<dbReference type="Pfam" id="PF17801">
    <property type="entry name" value="Melibiase_C"/>
    <property type="match status" value="1"/>
</dbReference>
<keyword evidence="7 8" id="KW-0326">Glycosidase</keyword>
<evidence type="ECO:0000256" key="2">
    <source>
        <dbReference type="ARBA" id="ARBA00009743"/>
    </source>
</evidence>
<sequence>MAPKNPIAVVVLLLLALSCLAVATDVTAGGKNGGGGRRVLVANGPGLTPQMGWNSWNHFQSDINETVVRATADALVTTGLAEAGYIYVNVDDCWADGKRDNQGHMVANPRTFPSGIKALADYVHSKGLKFGIYSSAGILTCSKKMPGSLGHEDTDAKTFASWGVDYLKYDNCNTLDINETLRGNMDVAKWGGLYGNSWRTTVDINDTWISMMDNIDKNDAFAQYAKPGGWNDPDMLEVGNGGMTYNEYVVHFSLWVIAKGPLIIGCDVTIISKETLGILSNSEAIAINQDRLGVQGKKVRKYDDEIEVWAGRLTRQRKAVLLLNRGAACSRLITATWLDLGIRLSVTVEARDVWKHETLPDKFTGSLTAMVEPHSCKLFILTPV</sequence>
<keyword evidence="5 8" id="KW-0378">Hydrolase</keyword>
<dbReference type="GO" id="GO:0009505">
    <property type="term" value="C:plant-type cell wall"/>
    <property type="evidence" value="ECO:0007669"/>
    <property type="project" value="TreeGrafter"/>
</dbReference>
<dbReference type="InterPro" id="IPR041233">
    <property type="entry name" value="Melibiase_C"/>
</dbReference>